<evidence type="ECO:0000313" key="10">
    <source>
        <dbReference type="EMBL" id="MBA6065999.1"/>
    </source>
</evidence>
<proteinExistence type="inferred from homology"/>
<dbReference type="Proteomes" id="UP000541770">
    <property type="component" value="Unassembled WGS sequence"/>
</dbReference>
<comment type="subcellular location">
    <subcellularLocation>
        <location evidence="1">Cell outer membrane</location>
        <topology evidence="1">Lipid-anchor</topology>
    </subcellularLocation>
</comment>
<accession>A0A7W2JVN1</accession>
<dbReference type="Gene3D" id="3.30.300.30">
    <property type="match status" value="1"/>
</dbReference>
<dbReference type="EMBL" id="JACGDE010000009">
    <property type="protein sequence ID" value="MBA6065999.1"/>
    <property type="molecule type" value="Genomic_DNA"/>
</dbReference>
<dbReference type="PROSITE" id="PS51257">
    <property type="entry name" value="PROKAR_LIPOPROTEIN"/>
    <property type="match status" value="1"/>
</dbReference>
<keyword evidence="4 8" id="KW-0472">Membrane</keyword>
<keyword evidence="5 8" id="KW-0564">Palmitate</keyword>
<dbReference type="PANTHER" id="PTHR30046:SF2">
    <property type="entry name" value="YOP PROTEINS TRANSLOCATION LIPOPROTEIN J"/>
    <property type="match status" value="1"/>
</dbReference>
<evidence type="ECO:0000313" key="11">
    <source>
        <dbReference type="Proteomes" id="UP000541770"/>
    </source>
</evidence>
<evidence type="ECO:0000256" key="1">
    <source>
        <dbReference type="ARBA" id="ARBA00004459"/>
    </source>
</evidence>
<dbReference type="GO" id="GO:0009306">
    <property type="term" value="P:protein secretion"/>
    <property type="evidence" value="ECO:0007669"/>
    <property type="project" value="InterPro"/>
</dbReference>
<name>A0A7W2JVN1_9PSED</name>
<evidence type="ECO:0000256" key="8">
    <source>
        <dbReference type="RuleBase" id="RU364102"/>
    </source>
</evidence>
<dbReference type="InterPro" id="IPR043427">
    <property type="entry name" value="YscJ/FliF"/>
</dbReference>
<reference evidence="10 11" key="1">
    <citation type="submission" date="2020-07" db="EMBL/GenBank/DDBJ databases">
        <title>Diversity of carbapenemase encoding genes among Pseudomonas putida group clinical isolates in a tertiary Brazilian hospital.</title>
        <authorList>
            <person name="Alberto-Lei F."/>
            <person name="Nodari C.S."/>
            <person name="Streling A.P."/>
            <person name="Paulino J.T."/>
            <person name="Bessa-Neto F.O."/>
            <person name="Cayo R."/>
            <person name="Gales A.C."/>
        </authorList>
    </citation>
    <scope>NUCLEOTIDE SEQUENCE [LARGE SCALE GENOMIC DNA]</scope>
    <source>
        <strain evidence="10 11">14802</strain>
    </source>
</reference>
<gene>
    <name evidence="10" type="primary">sctJ</name>
    <name evidence="10" type="ORF">H4C75_14655</name>
</gene>
<dbReference type="GO" id="GO:0009279">
    <property type="term" value="C:cell outer membrane"/>
    <property type="evidence" value="ECO:0007669"/>
    <property type="project" value="UniProtKB-SubCell"/>
</dbReference>
<dbReference type="NCBIfam" id="TIGR02544">
    <property type="entry name" value="III_secr_YscJ"/>
    <property type="match status" value="1"/>
</dbReference>
<dbReference type="RefSeq" id="WP_088851406.1">
    <property type="nucleotide sequence ID" value="NZ_BQIL01000019.1"/>
</dbReference>
<protein>
    <recommendedName>
        <fullName evidence="8">Lipoprotein</fullName>
    </recommendedName>
</protein>
<feature type="transmembrane region" description="Helical" evidence="8">
    <location>
        <begin position="216"/>
        <end position="240"/>
    </location>
</feature>
<sequence length="246" mass="27148">MKRSWQCVLLLAVLALGGCRVELYLGLGQREANEMLAVLDSEGIDAVKAQDKDGKVKILIDEADIGHAVAALKRQGYPREMFSTVNDVFPRDSLISSPLEEQARLTYVKSQELSRTLSEIDGVLVARVHVVLPEPRDGLRTQNGAASASIFIKHAADAALGMYIGQMKQLLSNSIEGLDYERISVVLVPSTQARQPLAGPRHVTLLSIQVLEGSRWRLLTLLGVLLGMLVLSNLAQYLWWHQRART</sequence>
<comment type="similarity">
    <text evidence="2 8">Belongs to the YscJ lipoprotein family.</text>
</comment>
<evidence type="ECO:0000256" key="3">
    <source>
        <dbReference type="ARBA" id="ARBA00022729"/>
    </source>
</evidence>
<comment type="caution">
    <text evidence="10">The sequence shown here is derived from an EMBL/GenBank/DDBJ whole genome shotgun (WGS) entry which is preliminary data.</text>
</comment>
<feature type="domain" description="Flagellar M-ring N-terminal" evidence="9">
    <location>
        <begin position="21"/>
        <end position="186"/>
    </location>
</feature>
<dbReference type="Gene3D" id="3.30.70.1530">
    <property type="entry name" value="Hypothetical protein rpa1041"/>
    <property type="match status" value="1"/>
</dbReference>
<evidence type="ECO:0000256" key="7">
    <source>
        <dbReference type="ARBA" id="ARBA00023288"/>
    </source>
</evidence>
<keyword evidence="6 8" id="KW-0998">Cell outer membrane</keyword>
<evidence type="ECO:0000256" key="2">
    <source>
        <dbReference type="ARBA" id="ARBA00009509"/>
    </source>
</evidence>
<dbReference type="PRINTS" id="PR01338">
    <property type="entry name" value="TYPE3OMKPROT"/>
</dbReference>
<organism evidence="10 11">
    <name type="scientific">Pseudomonas mosselii</name>
    <dbReference type="NCBI Taxonomy" id="78327"/>
    <lineage>
        <taxon>Bacteria</taxon>
        <taxon>Pseudomonadati</taxon>
        <taxon>Pseudomonadota</taxon>
        <taxon>Gammaproteobacteria</taxon>
        <taxon>Pseudomonadales</taxon>
        <taxon>Pseudomonadaceae</taxon>
        <taxon>Pseudomonas</taxon>
    </lineage>
</organism>
<keyword evidence="3 8" id="KW-0732">Signal</keyword>
<dbReference type="Pfam" id="PF01514">
    <property type="entry name" value="YscJ_FliF"/>
    <property type="match status" value="1"/>
</dbReference>
<dbReference type="PANTHER" id="PTHR30046">
    <property type="entry name" value="FLAGELLAR M-RING PROTEIN"/>
    <property type="match status" value="1"/>
</dbReference>
<evidence type="ECO:0000256" key="6">
    <source>
        <dbReference type="ARBA" id="ARBA00023237"/>
    </source>
</evidence>
<dbReference type="InterPro" id="IPR045851">
    <property type="entry name" value="AMP-bd_C_sf"/>
</dbReference>
<keyword evidence="7 8" id="KW-0449">Lipoprotein</keyword>
<evidence type="ECO:0000259" key="9">
    <source>
        <dbReference type="Pfam" id="PF01514"/>
    </source>
</evidence>
<keyword evidence="8" id="KW-1133">Transmembrane helix</keyword>
<keyword evidence="8" id="KW-0812">Transmembrane</keyword>
<evidence type="ECO:0000256" key="5">
    <source>
        <dbReference type="ARBA" id="ARBA00023139"/>
    </source>
</evidence>
<dbReference type="InterPro" id="IPR006182">
    <property type="entry name" value="FliF_N_dom"/>
</dbReference>
<dbReference type="AlphaFoldDB" id="A0A7W2JVN1"/>
<dbReference type="InterPro" id="IPR003282">
    <property type="entry name" value="T3SS_SctJ"/>
</dbReference>
<evidence type="ECO:0000256" key="4">
    <source>
        <dbReference type="ARBA" id="ARBA00023136"/>
    </source>
</evidence>